<keyword evidence="3" id="KW-1185">Reference proteome</keyword>
<gene>
    <name evidence="2" type="ORF">ESB13_21645</name>
</gene>
<evidence type="ECO:0000256" key="1">
    <source>
        <dbReference type="SAM" id="SignalP"/>
    </source>
</evidence>
<dbReference type="OrthoDB" id="597504at2"/>
<reference evidence="2 3" key="1">
    <citation type="submission" date="2019-01" db="EMBL/GenBank/DDBJ databases">
        <title>Filimonas sp. strain TTM-71.</title>
        <authorList>
            <person name="Chen W.-M."/>
        </authorList>
    </citation>
    <scope>NUCLEOTIDE SEQUENCE [LARGE SCALE GENOMIC DNA]</scope>
    <source>
        <strain evidence="2 3">TTM-71</strain>
    </source>
</reference>
<dbReference type="EMBL" id="SDHZ01000005">
    <property type="protein sequence ID" value="RXK80769.1"/>
    <property type="molecule type" value="Genomic_DNA"/>
</dbReference>
<accession>A0A4Q1D1B4</accession>
<name>A0A4Q1D1B4_9BACT</name>
<evidence type="ECO:0008006" key="4">
    <source>
        <dbReference type="Google" id="ProtNLM"/>
    </source>
</evidence>
<feature type="chain" id="PRO_5020920997" description="Outer membrane protein beta-barrel domain-containing protein" evidence="1">
    <location>
        <begin position="22"/>
        <end position="218"/>
    </location>
</feature>
<evidence type="ECO:0000313" key="3">
    <source>
        <dbReference type="Proteomes" id="UP000290545"/>
    </source>
</evidence>
<comment type="caution">
    <text evidence="2">The sequence shown here is derived from an EMBL/GenBank/DDBJ whole genome shotgun (WGS) entry which is preliminary data.</text>
</comment>
<dbReference type="Gene3D" id="2.40.160.170">
    <property type="match status" value="1"/>
</dbReference>
<evidence type="ECO:0000313" key="2">
    <source>
        <dbReference type="EMBL" id="RXK80769.1"/>
    </source>
</evidence>
<sequence>MKSVRTLLLAIGLATSVCSYAQLEGDKSINLHLGSQGAGVELKYNFYKKLSARLGTSIIPVEVKNVINLDNFDTDDRFAAKFTNIHLLLDYPLIGQGFRFVAGGAYFLKAKGTIERTAKEEAGFGDITYSPEQLGTLTADVDWKGFAPYGGFAFFRAFPRHRFNITLDMGTYYLVAPKTRFTSTGMLTVDDKSQQQFQSNMSEYRWLPVLQLNFNFKL</sequence>
<proteinExistence type="predicted"/>
<protein>
    <recommendedName>
        <fullName evidence="4">Outer membrane protein beta-barrel domain-containing protein</fullName>
    </recommendedName>
</protein>
<organism evidence="2 3">
    <name type="scientific">Filimonas effusa</name>
    <dbReference type="NCBI Taxonomy" id="2508721"/>
    <lineage>
        <taxon>Bacteria</taxon>
        <taxon>Pseudomonadati</taxon>
        <taxon>Bacteroidota</taxon>
        <taxon>Chitinophagia</taxon>
        <taxon>Chitinophagales</taxon>
        <taxon>Chitinophagaceae</taxon>
        <taxon>Filimonas</taxon>
    </lineage>
</organism>
<keyword evidence="1" id="KW-0732">Signal</keyword>
<dbReference type="AlphaFoldDB" id="A0A4Q1D1B4"/>
<dbReference type="Proteomes" id="UP000290545">
    <property type="component" value="Unassembled WGS sequence"/>
</dbReference>
<dbReference type="RefSeq" id="WP_129005798.1">
    <property type="nucleotide sequence ID" value="NZ_SDHZ01000005.1"/>
</dbReference>
<feature type="signal peptide" evidence="1">
    <location>
        <begin position="1"/>
        <end position="21"/>
    </location>
</feature>